<evidence type="ECO:0000313" key="1">
    <source>
        <dbReference type="EMBL" id="MET4756021.1"/>
    </source>
</evidence>
<sequence length="67" mass="8104">MYLVRKRFLYWQVPAVTRVFLERDPSQGIYCFYPARLIRKVRKAVKYLVLKHYPPIGKTLSDRCIKN</sequence>
<dbReference type="RefSeq" id="WP_354010388.1">
    <property type="nucleotide sequence ID" value="NZ_JBEWTA010000001.1"/>
</dbReference>
<dbReference type="Proteomes" id="UP001549366">
    <property type="component" value="Unassembled WGS sequence"/>
</dbReference>
<dbReference type="EMBL" id="JBEWTB010000002">
    <property type="protein sequence ID" value="MET4756021.1"/>
    <property type="molecule type" value="Genomic_DNA"/>
</dbReference>
<name>A0ABV2SE35_9GAMM</name>
<evidence type="ECO:0000313" key="2">
    <source>
        <dbReference type="Proteomes" id="UP001549366"/>
    </source>
</evidence>
<gene>
    <name evidence="1" type="ORF">V5J35_001213</name>
</gene>
<reference evidence="1 2" key="1">
    <citation type="submission" date="2024-06" db="EMBL/GenBank/DDBJ databases">
        <title>Genomic Encyclopedia of Type Strains, Phase V (KMG-V): Genome sequencing to study the core and pangenomes of soil and plant-associated prokaryotes.</title>
        <authorList>
            <person name="Whitman W."/>
        </authorList>
    </citation>
    <scope>NUCLEOTIDE SEQUENCE [LARGE SCALE GENOMIC DNA]</scope>
    <source>
        <strain evidence="1 2">NE40</strain>
    </source>
</reference>
<accession>A0ABV2SE35</accession>
<comment type="caution">
    <text evidence="1">The sequence shown here is derived from an EMBL/GenBank/DDBJ whole genome shotgun (WGS) entry which is preliminary data.</text>
</comment>
<protein>
    <submittedName>
        <fullName evidence="1">Uncharacterized protein</fullName>
    </submittedName>
</protein>
<keyword evidence="2" id="KW-1185">Reference proteome</keyword>
<proteinExistence type="predicted"/>
<organism evidence="1 2">
    <name type="scientific">Endozoicomonas lisbonensis</name>
    <dbReference type="NCBI Taxonomy" id="3120522"/>
    <lineage>
        <taxon>Bacteria</taxon>
        <taxon>Pseudomonadati</taxon>
        <taxon>Pseudomonadota</taxon>
        <taxon>Gammaproteobacteria</taxon>
        <taxon>Oceanospirillales</taxon>
        <taxon>Endozoicomonadaceae</taxon>
        <taxon>Endozoicomonas</taxon>
    </lineage>
</organism>